<accession>A0ABT0BBE1</accession>
<reference evidence="3" key="1">
    <citation type="submission" date="2022-03" db="EMBL/GenBank/DDBJ databases">
        <title>Identification of a novel bacterium isolated from mangrove sediments.</title>
        <authorList>
            <person name="Pan X."/>
        </authorList>
    </citation>
    <scope>NUCLEOTIDE SEQUENCE</scope>
    <source>
        <strain evidence="3">B1949</strain>
    </source>
</reference>
<feature type="signal peptide" evidence="2">
    <location>
        <begin position="1"/>
        <end position="21"/>
    </location>
</feature>
<dbReference type="EMBL" id="JALHLF010000011">
    <property type="protein sequence ID" value="MCJ2182114.1"/>
    <property type="molecule type" value="Genomic_DNA"/>
</dbReference>
<gene>
    <name evidence="3" type="ORF">MTR62_05265</name>
</gene>
<feature type="chain" id="PRO_5047096259" evidence="2">
    <location>
        <begin position="22"/>
        <end position="73"/>
    </location>
</feature>
<feature type="transmembrane region" description="Helical" evidence="1">
    <location>
        <begin position="31"/>
        <end position="52"/>
    </location>
</feature>
<organism evidence="3 4">
    <name type="scientific">Novosphingobium organovorum</name>
    <dbReference type="NCBI Taxonomy" id="2930092"/>
    <lineage>
        <taxon>Bacteria</taxon>
        <taxon>Pseudomonadati</taxon>
        <taxon>Pseudomonadota</taxon>
        <taxon>Alphaproteobacteria</taxon>
        <taxon>Sphingomonadales</taxon>
        <taxon>Sphingomonadaceae</taxon>
        <taxon>Novosphingobium</taxon>
    </lineage>
</organism>
<protein>
    <submittedName>
        <fullName evidence="3">Uncharacterized protein</fullName>
    </submittedName>
</protein>
<evidence type="ECO:0000256" key="2">
    <source>
        <dbReference type="SAM" id="SignalP"/>
    </source>
</evidence>
<comment type="caution">
    <text evidence="3">The sequence shown here is derived from an EMBL/GenBank/DDBJ whole genome shotgun (WGS) entry which is preliminary data.</text>
</comment>
<keyword evidence="4" id="KW-1185">Reference proteome</keyword>
<keyword evidence="1" id="KW-0812">Transmembrane</keyword>
<evidence type="ECO:0000313" key="4">
    <source>
        <dbReference type="Proteomes" id="UP001162881"/>
    </source>
</evidence>
<name>A0ABT0BBE1_9SPHN</name>
<proteinExistence type="predicted"/>
<keyword evidence="2" id="KW-0732">Signal</keyword>
<keyword evidence="1" id="KW-1133">Transmembrane helix</keyword>
<evidence type="ECO:0000313" key="3">
    <source>
        <dbReference type="EMBL" id="MCJ2182114.1"/>
    </source>
</evidence>
<keyword evidence="1" id="KW-0472">Membrane</keyword>
<evidence type="ECO:0000256" key="1">
    <source>
        <dbReference type="SAM" id="Phobius"/>
    </source>
</evidence>
<sequence>MPRFLICFGLLAGLMSTPALAYVGPGSGLGIIGVVFGIIGTVVLSLVSLVWYPIKRAHRRIRAALARGGKSGR</sequence>
<dbReference type="RefSeq" id="WP_244017692.1">
    <property type="nucleotide sequence ID" value="NZ_JALHLF010000011.1"/>
</dbReference>
<dbReference type="Proteomes" id="UP001162881">
    <property type="component" value="Unassembled WGS sequence"/>
</dbReference>